<dbReference type="Proteomes" id="UP000887013">
    <property type="component" value="Unassembled WGS sequence"/>
</dbReference>
<organism evidence="1 2">
    <name type="scientific">Nephila pilipes</name>
    <name type="common">Giant wood spider</name>
    <name type="synonym">Nephila maculata</name>
    <dbReference type="NCBI Taxonomy" id="299642"/>
    <lineage>
        <taxon>Eukaryota</taxon>
        <taxon>Metazoa</taxon>
        <taxon>Ecdysozoa</taxon>
        <taxon>Arthropoda</taxon>
        <taxon>Chelicerata</taxon>
        <taxon>Arachnida</taxon>
        <taxon>Araneae</taxon>
        <taxon>Araneomorphae</taxon>
        <taxon>Entelegynae</taxon>
        <taxon>Araneoidea</taxon>
        <taxon>Nephilidae</taxon>
        <taxon>Nephila</taxon>
    </lineage>
</organism>
<dbReference type="OrthoDB" id="10339540at2759"/>
<evidence type="ECO:0000313" key="1">
    <source>
        <dbReference type="EMBL" id="GFS65748.1"/>
    </source>
</evidence>
<evidence type="ECO:0000313" key="2">
    <source>
        <dbReference type="Proteomes" id="UP000887013"/>
    </source>
</evidence>
<proteinExistence type="predicted"/>
<accession>A0A8X6IY00</accession>
<comment type="caution">
    <text evidence="1">The sequence shown here is derived from an EMBL/GenBank/DDBJ whole genome shotgun (WGS) entry which is preliminary data.</text>
</comment>
<protein>
    <submittedName>
        <fullName evidence="1">Uncharacterized protein</fullName>
    </submittedName>
</protein>
<dbReference type="AlphaFoldDB" id="A0A8X6IY00"/>
<dbReference type="EMBL" id="BMAW01048409">
    <property type="protein sequence ID" value="GFS65748.1"/>
    <property type="molecule type" value="Genomic_DNA"/>
</dbReference>
<keyword evidence="2" id="KW-1185">Reference proteome</keyword>
<reference evidence="1" key="1">
    <citation type="submission" date="2020-08" db="EMBL/GenBank/DDBJ databases">
        <title>Multicomponent nature underlies the extraordinary mechanical properties of spider dragline silk.</title>
        <authorList>
            <person name="Kono N."/>
            <person name="Nakamura H."/>
            <person name="Mori M."/>
            <person name="Yoshida Y."/>
            <person name="Ohtoshi R."/>
            <person name="Malay A.D."/>
            <person name="Moran D.A.P."/>
            <person name="Tomita M."/>
            <person name="Numata K."/>
            <person name="Arakawa K."/>
        </authorList>
    </citation>
    <scope>NUCLEOTIDE SEQUENCE</scope>
</reference>
<gene>
    <name evidence="1" type="ORF">NPIL_662691</name>
</gene>
<sequence length="99" mass="11237">MNEVLDNQRSTFPFVNPQSLFQPPLALEWSFRSYACFLRNKCLLNTRNWGSFSTIFALLVTKRARGYSGGWIECSIMLENDHVATSSDEIISLGIAMVI</sequence>
<name>A0A8X6IY00_NEPPI</name>